<keyword evidence="3" id="KW-0068">Autocatalytic cleavage</keyword>
<evidence type="ECO:0000313" key="10">
    <source>
        <dbReference type="EMBL" id="OHA00786.1"/>
    </source>
</evidence>
<evidence type="ECO:0000256" key="7">
    <source>
        <dbReference type="ARBA" id="ARBA00023239"/>
    </source>
</evidence>
<evidence type="ECO:0000256" key="6">
    <source>
        <dbReference type="ARBA" id="ARBA00023145"/>
    </source>
</evidence>
<dbReference type="InterPro" id="IPR016067">
    <property type="entry name" value="S-AdoMet_deCO2ase_core"/>
</dbReference>
<evidence type="ECO:0000256" key="4">
    <source>
        <dbReference type="ARBA" id="ARBA00023066"/>
    </source>
</evidence>
<dbReference type="Pfam" id="PF02675">
    <property type="entry name" value="AdoMet_dc"/>
    <property type="match status" value="1"/>
</dbReference>
<organism evidence="10 11">
    <name type="scientific">Candidatus Sungbacteria bacterium RIFCSPHIGHO2_02_FULL_49_12</name>
    <dbReference type="NCBI Taxonomy" id="1802271"/>
    <lineage>
        <taxon>Bacteria</taxon>
        <taxon>Candidatus Sungiibacteriota</taxon>
    </lineage>
</organism>
<dbReference type="PANTHER" id="PTHR33866:SF2">
    <property type="entry name" value="S-ADENOSYLMETHIONINE DECARBOXYLASE PROENZYME"/>
    <property type="match status" value="1"/>
</dbReference>
<evidence type="ECO:0000256" key="5">
    <source>
        <dbReference type="ARBA" id="ARBA00023115"/>
    </source>
</evidence>
<evidence type="ECO:0000256" key="9">
    <source>
        <dbReference type="ARBA" id="ARBA00023317"/>
    </source>
</evidence>
<keyword evidence="9" id="KW-0670">Pyruvate</keyword>
<dbReference type="EMBL" id="MHQJ01000036">
    <property type="protein sequence ID" value="OHA00786.1"/>
    <property type="molecule type" value="Genomic_DNA"/>
</dbReference>
<keyword evidence="5" id="KW-0620">Polyamine biosynthesis</keyword>
<accession>A0A1G2KN05</accession>
<comment type="cofactor">
    <cofactor evidence="1">
        <name>pyruvate</name>
        <dbReference type="ChEBI" id="CHEBI:15361"/>
    </cofactor>
</comment>
<evidence type="ECO:0000256" key="8">
    <source>
        <dbReference type="ARBA" id="ARBA00023270"/>
    </source>
</evidence>
<reference evidence="10 11" key="1">
    <citation type="journal article" date="2016" name="Nat. Commun.">
        <title>Thousands of microbial genomes shed light on interconnected biogeochemical processes in an aquifer system.</title>
        <authorList>
            <person name="Anantharaman K."/>
            <person name="Brown C.T."/>
            <person name="Hug L.A."/>
            <person name="Sharon I."/>
            <person name="Castelle C.J."/>
            <person name="Probst A.J."/>
            <person name="Thomas B.C."/>
            <person name="Singh A."/>
            <person name="Wilkins M.J."/>
            <person name="Karaoz U."/>
            <person name="Brodie E.L."/>
            <person name="Williams K.H."/>
            <person name="Hubbard S.S."/>
            <person name="Banfield J.F."/>
        </authorList>
    </citation>
    <scope>NUCLEOTIDE SEQUENCE [LARGE SCALE GENOMIC DNA]</scope>
</reference>
<dbReference type="GO" id="GO:0004014">
    <property type="term" value="F:adenosylmethionine decarboxylase activity"/>
    <property type="evidence" value="ECO:0007669"/>
    <property type="project" value="InterPro"/>
</dbReference>
<name>A0A1G2KN05_9BACT</name>
<dbReference type="Proteomes" id="UP000177362">
    <property type="component" value="Unassembled WGS sequence"/>
</dbReference>
<evidence type="ECO:0000256" key="2">
    <source>
        <dbReference type="ARBA" id="ARBA00022793"/>
    </source>
</evidence>
<keyword evidence="6" id="KW-0865">Zymogen</keyword>
<dbReference type="STRING" id="1802271.A3C11_02030"/>
<dbReference type="AlphaFoldDB" id="A0A1G2KN05"/>
<comment type="caution">
    <text evidence="10">The sequence shown here is derived from an EMBL/GenBank/DDBJ whole genome shotgun (WGS) entry which is preliminary data.</text>
</comment>
<evidence type="ECO:0000313" key="11">
    <source>
        <dbReference type="Proteomes" id="UP000177362"/>
    </source>
</evidence>
<evidence type="ECO:0000256" key="1">
    <source>
        <dbReference type="ARBA" id="ARBA00001928"/>
    </source>
</evidence>
<proteinExistence type="predicted"/>
<dbReference type="SUPFAM" id="SSF56276">
    <property type="entry name" value="S-adenosylmethionine decarboxylase"/>
    <property type="match status" value="1"/>
</dbReference>
<dbReference type="PANTHER" id="PTHR33866">
    <property type="entry name" value="S-ADENOSYLMETHIONINE DECARBOXYLASE PROENZYME"/>
    <property type="match status" value="1"/>
</dbReference>
<gene>
    <name evidence="10" type="ORF">A3C11_02030</name>
</gene>
<evidence type="ECO:0008006" key="12">
    <source>
        <dbReference type="Google" id="ProtNLM"/>
    </source>
</evidence>
<keyword evidence="4" id="KW-0745">Spermidine biosynthesis</keyword>
<keyword evidence="2" id="KW-0210">Decarboxylase</keyword>
<sequence>MKQLGKTTNFGLHLTIDGYGCREKTLSNMEYVFEVLNDLPVFLRMHKLITPYVVAAPANDKKDPGGYSGFVMIQESHISIHTFPKRRFVSIDVYSCTNFDTGKTKRYLTKIFGIKECETNVIVRGTHYPLTDVSRRGNA</sequence>
<keyword evidence="7" id="KW-0456">Lyase</keyword>
<keyword evidence="8" id="KW-0704">Schiff base</keyword>
<dbReference type="GO" id="GO:0008295">
    <property type="term" value="P:spermidine biosynthetic process"/>
    <property type="evidence" value="ECO:0007669"/>
    <property type="project" value="UniProtKB-KW"/>
</dbReference>
<dbReference type="InterPro" id="IPR003826">
    <property type="entry name" value="AdoMetDC_fam_prok"/>
</dbReference>
<dbReference type="GO" id="GO:0005829">
    <property type="term" value="C:cytosol"/>
    <property type="evidence" value="ECO:0007669"/>
    <property type="project" value="TreeGrafter"/>
</dbReference>
<protein>
    <recommendedName>
        <fullName evidence="12">S-adenosylmethionine decarboxylase proenzyme</fullName>
    </recommendedName>
</protein>
<dbReference type="Gene3D" id="3.60.90.10">
    <property type="entry name" value="S-adenosylmethionine decarboxylase"/>
    <property type="match status" value="1"/>
</dbReference>
<evidence type="ECO:0000256" key="3">
    <source>
        <dbReference type="ARBA" id="ARBA00022813"/>
    </source>
</evidence>